<dbReference type="AlphaFoldDB" id="A0ABD0RCW1"/>
<feature type="region of interest" description="Disordered" evidence="1">
    <location>
        <begin position="16"/>
        <end position="56"/>
    </location>
</feature>
<accession>A0ABD0RCW1</accession>
<evidence type="ECO:0000313" key="2">
    <source>
        <dbReference type="EMBL" id="KAL0196346.1"/>
    </source>
</evidence>
<evidence type="ECO:0000313" key="3">
    <source>
        <dbReference type="Proteomes" id="UP001529510"/>
    </source>
</evidence>
<organism evidence="2 3">
    <name type="scientific">Cirrhinus mrigala</name>
    <name type="common">Mrigala</name>
    <dbReference type="NCBI Taxonomy" id="683832"/>
    <lineage>
        <taxon>Eukaryota</taxon>
        <taxon>Metazoa</taxon>
        <taxon>Chordata</taxon>
        <taxon>Craniata</taxon>
        <taxon>Vertebrata</taxon>
        <taxon>Euteleostomi</taxon>
        <taxon>Actinopterygii</taxon>
        <taxon>Neopterygii</taxon>
        <taxon>Teleostei</taxon>
        <taxon>Ostariophysi</taxon>
        <taxon>Cypriniformes</taxon>
        <taxon>Cyprinidae</taxon>
        <taxon>Labeoninae</taxon>
        <taxon>Labeonini</taxon>
        <taxon>Cirrhinus</taxon>
    </lineage>
</organism>
<feature type="compositionally biased region" description="Low complexity" evidence="1">
    <location>
        <begin position="27"/>
        <end position="42"/>
    </location>
</feature>
<feature type="non-terminal residue" evidence="2">
    <location>
        <position position="56"/>
    </location>
</feature>
<proteinExistence type="predicted"/>
<gene>
    <name evidence="2" type="ORF">M9458_009918</name>
</gene>
<feature type="compositionally biased region" description="Basic residues" evidence="1">
    <location>
        <begin position="43"/>
        <end position="56"/>
    </location>
</feature>
<evidence type="ECO:0000256" key="1">
    <source>
        <dbReference type="SAM" id="MobiDB-lite"/>
    </source>
</evidence>
<dbReference type="Proteomes" id="UP001529510">
    <property type="component" value="Unassembled WGS sequence"/>
</dbReference>
<reference evidence="2 3" key="1">
    <citation type="submission" date="2024-05" db="EMBL/GenBank/DDBJ databases">
        <title>Genome sequencing and assembly of Indian major carp, Cirrhinus mrigala (Hamilton, 1822).</title>
        <authorList>
            <person name="Mohindra V."/>
            <person name="Chowdhury L.M."/>
            <person name="Lal K."/>
            <person name="Jena J.K."/>
        </authorList>
    </citation>
    <scope>NUCLEOTIDE SEQUENCE [LARGE SCALE GENOMIC DNA]</scope>
    <source>
        <strain evidence="2">CM1030</strain>
        <tissue evidence="2">Blood</tissue>
    </source>
</reference>
<keyword evidence="3" id="KW-1185">Reference proteome</keyword>
<feature type="non-terminal residue" evidence="2">
    <location>
        <position position="1"/>
    </location>
</feature>
<comment type="caution">
    <text evidence="2">The sequence shown here is derived from an EMBL/GenBank/DDBJ whole genome shotgun (WGS) entry which is preliminary data.</text>
</comment>
<name>A0ABD0RCW1_CIRMR</name>
<sequence>RRSIFLSILSSRDGCLRSPRADRTRRSSAAVCTSSSCPSASSSRRRTRARGPSRRH</sequence>
<dbReference type="EMBL" id="JAMKFB020000004">
    <property type="protein sequence ID" value="KAL0196346.1"/>
    <property type="molecule type" value="Genomic_DNA"/>
</dbReference>
<protein>
    <submittedName>
        <fullName evidence="2">Uncharacterized protein</fullName>
    </submittedName>
</protein>